<name>J9QPZ5_9CAUD</name>
<keyword evidence="3" id="KW-1185">Reference proteome</keyword>
<reference evidence="2 3" key="1">
    <citation type="journal article" date="2012" name="J. Virol.">
        <title>Complete Genome Sequence of Pectobacterium carotovorum subsp. carotovorum Bacteriophage My1.</title>
        <authorList>
            <person name="Lee D.H."/>
            <person name="Lee J.H."/>
            <person name="Shin H."/>
            <person name="Ji S."/>
            <person name="Roh E."/>
            <person name="Jung K."/>
            <person name="Ryu S."/>
            <person name="Choi J."/>
            <person name="Heu S."/>
        </authorList>
    </citation>
    <scope>NUCLEOTIDE SEQUENCE [LARGE SCALE GENOMIC DNA]</scope>
</reference>
<evidence type="ECO:0000259" key="1">
    <source>
        <dbReference type="Pfam" id="PF23832"/>
    </source>
</evidence>
<dbReference type="KEGG" id="vg:13826849"/>
<evidence type="ECO:0000313" key="2">
    <source>
        <dbReference type="EMBL" id="AFQ22306.1"/>
    </source>
</evidence>
<dbReference type="GeneID" id="13826849"/>
<dbReference type="Proteomes" id="UP000006280">
    <property type="component" value="Segment"/>
</dbReference>
<accession>J9QPZ5</accession>
<organism evidence="2 3">
    <name type="scientific">Pectobacterium phage My1</name>
    <dbReference type="NCBI Taxonomy" id="1204539"/>
    <lineage>
        <taxon>Viruses</taxon>
        <taxon>Duplodnaviria</taxon>
        <taxon>Heunggongvirae</taxon>
        <taxon>Uroviricota</taxon>
        <taxon>Caudoviricetes</taxon>
        <taxon>Demerecviridae</taxon>
        <taxon>Mccorquodalevirinae</taxon>
        <taxon>Myunavirus</taxon>
        <taxon>Myunavirus My1</taxon>
    </lineage>
</organism>
<evidence type="ECO:0000313" key="3">
    <source>
        <dbReference type="Proteomes" id="UP000006280"/>
    </source>
</evidence>
<feature type="domain" description="DUF7202" evidence="1">
    <location>
        <begin position="9"/>
        <end position="82"/>
    </location>
</feature>
<protein>
    <recommendedName>
        <fullName evidence="1">DUF7202 domain-containing protein</fullName>
    </recommendedName>
</protein>
<dbReference type="RefSeq" id="YP_006906399.1">
    <property type="nucleotide sequence ID" value="NC_018837.1"/>
</dbReference>
<dbReference type="InterPro" id="IPR055626">
    <property type="entry name" value="DUF7202"/>
</dbReference>
<gene>
    <name evidence="2" type="ORF">My1_147</name>
</gene>
<sequence>MNNHISMKVKPYHPHPYRSKENGYRECSEILTPPYTRLEYCKSISDGSPCFPHETTYVDYRYKNKKGKWVTVTEYPILVKWL</sequence>
<proteinExistence type="predicted"/>
<dbReference type="Pfam" id="PF23832">
    <property type="entry name" value="DUF7202"/>
    <property type="match status" value="1"/>
</dbReference>
<dbReference type="EMBL" id="JX195166">
    <property type="protein sequence ID" value="AFQ22306.1"/>
    <property type="molecule type" value="Genomic_DNA"/>
</dbReference>